<comment type="similarity">
    <text evidence="1">Belongs to the ROK (NagC/XylR) family.</text>
</comment>
<dbReference type="PANTHER" id="PTHR18964:SF146">
    <property type="entry name" value="POLYPHOSPHATE GLUCOKINASE"/>
    <property type="match status" value="1"/>
</dbReference>
<dbReference type="PANTHER" id="PTHR18964">
    <property type="entry name" value="ROK (REPRESSOR, ORF, KINASE) FAMILY"/>
    <property type="match status" value="1"/>
</dbReference>
<evidence type="ECO:0000256" key="1">
    <source>
        <dbReference type="ARBA" id="ARBA00006479"/>
    </source>
</evidence>
<sequence length="247" mass="26091">MSARQAIGIDIGGTGIKGGVVDLDSGELVGDRLVVPTPEGGRPQDVARVTQEVLENVDSAGRAVGVCVPAVVRQGRTLSAANISAEWIGLDAEGLFQHTLGRPVRLINDADAAGLAEVRFGRGTAPPGVTLVITLGTGIGSALFIDGALVPNTELGHLKIDGEIAERRAAFSSLRREQLEWREWAGRISRYIRDIERLFSPDLIVIGGGGSAHFDHFAHHLEVSTLIRCARFHNNAGIVGAATLARS</sequence>
<dbReference type="SUPFAM" id="SSF53067">
    <property type="entry name" value="Actin-like ATPase domain"/>
    <property type="match status" value="1"/>
</dbReference>
<dbReference type="NCBIfam" id="NF045942">
    <property type="entry name" value="PolPhglucPhase"/>
    <property type="match status" value="1"/>
</dbReference>
<dbReference type="InterPro" id="IPR000600">
    <property type="entry name" value="ROK"/>
</dbReference>
<accession>A0ABY4N7C2</accession>
<proteinExistence type="inferred from homology"/>
<dbReference type="RefSeq" id="WP_249479765.1">
    <property type="nucleotide sequence ID" value="NZ_CP097218.1"/>
</dbReference>
<dbReference type="InterPro" id="IPR043129">
    <property type="entry name" value="ATPase_NBD"/>
</dbReference>
<organism evidence="2 3">
    <name type="scientific">Brachybacterium kimchii</name>
    <dbReference type="NCBI Taxonomy" id="2942909"/>
    <lineage>
        <taxon>Bacteria</taxon>
        <taxon>Bacillati</taxon>
        <taxon>Actinomycetota</taxon>
        <taxon>Actinomycetes</taxon>
        <taxon>Micrococcales</taxon>
        <taxon>Dermabacteraceae</taxon>
        <taxon>Brachybacterium</taxon>
    </lineage>
</organism>
<name>A0ABY4N7C2_9MICO</name>
<gene>
    <name evidence="2" type="ORF">M4486_03650</name>
</gene>
<dbReference type="EMBL" id="CP097218">
    <property type="protein sequence ID" value="UQN30447.1"/>
    <property type="molecule type" value="Genomic_DNA"/>
</dbReference>
<keyword evidence="3" id="KW-1185">Reference proteome</keyword>
<dbReference type="CDD" id="cd24058">
    <property type="entry name" value="ASKHA_NBD_ROK_PPGK"/>
    <property type="match status" value="1"/>
</dbReference>
<evidence type="ECO:0000313" key="3">
    <source>
        <dbReference type="Proteomes" id="UP001055868"/>
    </source>
</evidence>
<reference evidence="2" key="1">
    <citation type="submission" date="2022-05" db="EMBL/GenBank/DDBJ databases">
        <title>Genomic analysis of Brachybacterium sp. CBA3104.</title>
        <authorList>
            <person name="Roh S.W."/>
            <person name="Kim Y.B."/>
            <person name="Kim Y."/>
        </authorList>
    </citation>
    <scope>NUCLEOTIDE SEQUENCE</scope>
    <source>
        <strain evidence="2">CBA3104</strain>
    </source>
</reference>
<dbReference type="Pfam" id="PF00480">
    <property type="entry name" value="ROK"/>
    <property type="match status" value="1"/>
</dbReference>
<dbReference type="Proteomes" id="UP001055868">
    <property type="component" value="Chromosome"/>
</dbReference>
<protein>
    <submittedName>
        <fullName evidence="2">ROK family protein</fullName>
    </submittedName>
</protein>
<evidence type="ECO:0000313" key="2">
    <source>
        <dbReference type="EMBL" id="UQN30447.1"/>
    </source>
</evidence>
<dbReference type="Gene3D" id="3.30.420.40">
    <property type="match status" value="2"/>
</dbReference>